<reference evidence="1" key="1">
    <citation type="submission" date="2020-07" db="EMBL/GenBank/DDBJ databases">
        <title>Huge and variable diversity of episymbiotic CPR bacteria and DPANN archaea in groundwater ecosystems.</title>
        <authorList>
            <person name="He C.Y."/>
            <person name="Keren R."/>
            <person name="Whittaker M."/>
            <person name="Farag I.F."/>
            <person name="Doudna J."/>
            <person name="Cate J.H.D."/>
            <person name="Banfield J.F."/>
        </authorList>
    </citation>
    <scope>NUCLEOTIDE SEQUENCE</scope>
    <source>
        <strain evidence="1">NC_groundwater_1482_Ag_S-0.65um_47_24</strain>
    </source>
</reference>
<sequence>MTPAVDLKKEEIVDLLQRCWMTHDGMWFFHCLKEFGIEKANRLNKAAIKSLAPMEIGRIKEALKFGKEKIENFQELRDFLMPVSELFMPSFMNVSISFPEENVLNWEFVPDNCFAFKGVKRIGVIEQYECGVIYRLSCWFDNLGIQWHVTPEIKDCLMLKDGTCAGRFTFVF</sequence>
<dbReference type="AlphaFoldDB" id="A0A933LR85"/>
<dbReference type="Proteomes" id="UP000772181">
    <property type="component" value="Unassembled WGS sequence"/>
</dbReference>
<name>A0A933LR85_UNCTE</name>
<dbReference type="Pfam" id="PF19620">
    <property type="entry name" value="DUF6125"/>
    <property type="match status" value="1"/>
</dbReference>
<protein>
    <recommendedName>
        <fullName evidence="3">L-2-amino-thiazoline-4-carboxylic acid hydrolase</fullName>
    </recommendedName>
</protein>
<accession>A0A933LR85</accession>
<evidence type="ECO:0000313" key="1">
    <source>
        <dbReference type="EMBL" id="MBI4596116.1"/>
    </source>
</evidence>
<gene>
    <name evidence="1" type="ORF">HY730_07025</name>
</gene>
<proteinExistence type="predicted"/>
<evidence type="ECO:0000313" key="2">
    <source>
        <dbReference type="Proteomes" id="UP000772181"/>
    </source>
</evidence>
<organism evidence="1 2">
    <name type="scientific">Tectimicrobiota bacterium</name>
    <dbReference type="NCBI Taxonomy" id="2528274"/>
    <lineage>
        <taxon>Bacteria</taxon>
        <taxon>Pseudomonadati</taxon>
        <taxon>Nitrospinota/Tectimicrobiota group</taxon>
        <taxon>Candidatus Tectimicrobiota</taxon>
    </lineage>
</organism>
<comment type="caution">
    <text evidence="1">The sequence shown here is derived from an EMBL/GenBank/DDBJ whole genome shotgun (WGS) entry which is preliminary data.</text>
</comment>
<evidence type="ECO:0008006" key="3">
    <source>
        <dbReference type="Google" id="ProtNLM"/>
    </source>
</evidence>
<dbReference type="EMBL" id="JACQWF010000314">
    <property type="protein sequence ID" value="MBI4596116.1"/>
    <property type="molecule type" value="Genomic_DNA"/>
</dbReference>